<dbReference type="Pfam" id="PF01061">
    <property type="entry name" value="ABC2_membrane"/>
    <property type="match status" value="1"/>
</dbReference>
<dbReference type="PANTHER" id="PTHR43229:SF2">
    <property type="entry name" value="NODULATION PROTEIN J"/>
    <property type="match status" value="1"/>
</dbReference>
<dbReference type="EMBL" id="CADCTB010000127">
    <property type="protein sequence ID" value="CAA9246495.1"/>
    <property type="molecule type" value="Genomic_DNA"/>
</dbReference>
<protein>
    <recommendedName>
        <fullName evidence="5">Transport permease protein</fullName>
    </recommendedName>
</protein>
<dbReference type="PIRSF" id="PIRSF006648">
    <property type="entry name" value="DrrB"/>
    <property type="match status" value="1"/>
</dbReference>
<feature type="domain" description="ABC transmembrane type-2" evidence="6">
    <location>
        <begin position="34"/>
        <end position="257"/>
    </location>
</feature>
<keyword evidence="2 5" id="KW-0812">Transmembrane</keyword>
<keyword evidence="3 5" id="KW-1133">Transmembrane helix</keyword>
<gene>
    <name evidence="7" type="ORF">AVDCRST_MAG10-1983</name>
</gene>
<comment type="caution">
    <text evidence="5">Lacks conserved residue(s) required for the propagation of feature annotation.</text>
</comment>
<feature type="transmembrane region" description="Helical" evidence="5">
    <location>
        <begin position="236"/>
        <end position="255"/>
    </location>
</feature>
<dbReference type="InterPro" id="IPR013525">
    <property type="entry name" value="ABC2_TM"/>
</dbReference>
<dbReference type="GO" id="GO:0043190">
    <property type="term" value="C:ATP-binding cassette (ABC) transporter complex"/>
    <property type="evidence" value="ECO:0007669"/>
    <property type="project" value="InterPro"/>
</dbReference>
<dbReference type="GO" id="GO:0140359">
    <property type="term" value="F:ABC-type transporter activity"/>
    <property type="evidence" value="ECO:0007669"/>
    <property type="project" value="InterPro"/>
</dbReference>
<keyword evidence="5" id="KW-0813">Transport</keyword>
<dbReference type="InterPro" id="IPR047817">
    <property type="entry name" value="ABC2_TM_bact-type"/>
</dbReference>
<dbReference type="PANTHER" id="PTHR43229">
    <property type="entry name" value="NODULATION PROTEIN J"/>
    <property type="match status" value="1"/>
</dbReference>
<evidence type="ECO:0000256" key="2">
    <source>
        <dbReference type="ARBA" id="ARBA00022692"/>
    </source>
</evidence>
<evidence type="ECO:0000259" key="6">
    <source>
        <dbReference type="PROSITE" id="PS51012"/>
    </source>
</evidence>
<evidence type="ECO:0000313" key="7">
    <source>
        <dbReference type="EMBL" id="CAA9246495.1"/>
    </source>
</evidence>
<evidence type="ECO:0000256" key="3">
    <source>
        <dbReference type="ARBA" id="ARBA00022989"/>
    </source>
</evidence>
<organism evidence="7">
    <name type="scientific">uncultured Acidimicrobiales bacterium</name>
    <dbReference type="NCBI Taxonomy" id="310071"/>
    <lineage>
        <taxon>Bacteria</taxon>
        <taxon>Bacillati</taxon>
        <taxon>Actinomycetota</taxon>
        <taxon>Acidimicrobiia</taxon>
        <taxon>Acidimicrobiales</taxon>
        <taxon>environmental samples</taxon>
    </lineage>
</organism>
<comment type="similarity">
    <text evidence="5">Belongs to the ABC-2 integral membrane protein family.</text>
</comment>
<dbReference type="AlphaFoldDB" id="A0A6J4IBI2"/>
<dbReference type="InterPro" id="IPR000412">
    <property type="entry name" value="ABC_2_transport"/>
</dbReference>
<feature type="transmembrane region" description="Helical" evidence="5">
    <location>
        <begin position="121"/>
        <end position="139"/>
    </location>
</feature>
<dbReference type="PROSITE" id="PS51012">
    <property type="entry name" value="ABC_TM2"/>
    <property type="match status" value="1"/>
</dbReference>
<evidence type="ECO:0000256" key="1">
    <source>
        <dbReference type="ARBA" id="ARBA00004141"/>
    </source>
</evidence>
<feature type="transmembrane region" description="Helical" evidence="5">
    <location>
        <begin position="32"/>
        <end position="54"/>
    </location>
</feature>
<evidence type="ECO:0000256" key="5">
    <source>
        <dbReference type="RuleBase" id="RU361157"/>
    </source>
</evidence>
<keyword evidence="4 5" id="KW-0472">Membrane</keyword>
<name>A0A6J4IBI2_9ACTN</name>
<keyword evidence="5" id="KW-1003">Cell membrane</keyword>
<sequence length="260" mass="27813">MRAPVPAPTAGWWAVSDAAVLARRNLLHYLRVPSLVVFSVVSPVMFVLLFAYVFGGAISVPGLRYVDFLMGGILVQTVAFGSTETGVGLADDLSRGMVDRFRTLPMARSAVLAGRTLADTVRHAFMVLMMTGVGLLIGFRLHGGIVKAVTALLVVLSFGFALSWVSAAIGLAVHDVEAAQMAGVMWTFPVTFTSSAFVPVESMPGWLQAWADINPVTVTVDAVRNLLLGRPAATDVVQALLWTVAILAVFVPLAVRRYRT</sequence>
<proteinExistence type="inferred from homology"/>
<dbReference type="InterPro" id="IPR051784">
    <property type="entry name" value="Nod_factor_ABC_transporter"/>
</dbReference>
<feature type="transmembrane region" description="Helical" evidence="5">
    <location>
        <begin position="151"/>
        <end position="173"/>
    </location>
</feature>
<accession>A0A6J4IBI2</accession>
<comment type="subcellular location">
    <subcellularLocation>
        <location evidence="5">Cell membrane</location>
        <topology evidence="5">Multi-pass membrane protein</topology>
    </subcellularLocation>
    <subcellularLocation>
        <location evidence="1">Membrane</location>
        <topology evidence="1">Multi-pass membrane protein</topology>
    </subcellularLocation>
</comment>
<evidence type="ECO:0000256" key="4">
    <source>
        <dbReference type="ARBA" id="ARBA00023136"/>
    </source>
</evidence>
<reference evidence="7" key="1">
    <citation type="submission" date="2020-02" db="EMBL/GenBank/DDBJ databases">
        <authorList>
            <person name="Meier V. D."/>
        </authorList>
    </citation>
    <scope>NUCLEOTIDE SEQUENCE</scope>
    <source>
        <strain evidence="7">AVDCRST_MAG10</strain>
    </source>
</reference>